<comment type="cofactor">
    <cofactor evidence="1 5">
        <name>pyridoxal 5'-phosphate</name>
        <dbReference type="ChEBI" id="CHEBI:597326"/>
    </cofactor>
</comment>
<evidence type="ECO:0000256" key="4">
    <source>
        <dbReference type="ARBA" id="ARBA00050776"/>
    </source>
</evidence>
<comment type="similarity">
    <text evidence="2">Belongs to the class-V pyridoxal-phosphate-dependent aminotransferase family. Csd subfamily.</text>
</comment>
<sequence>MSARQPDDALACRIRAAIPLLADAEGAAPVAYLDNAATMQMPRPVMDALEAFRTTSYANVHRGVHSLSLAASDAFDGARRAVAAFIGADEQEVVFTSGATDALNRAARMLAPALDERSNIVVSGLEHHSNLLPWRHLSRITDCELRVVPPDARGALDLSAFLQEVTENTRIVALTELSNVTGIGCDLAALSAVVHEGSDALIVADGAQGIVHGRRSVRDLGCDLYAFSGHKLGAPCGIGVLWIAARVQERLEPESFGGGTVSEVTEKETRLLGSVERFEAGTPNIDGAVGLAAALRFWEGFDAAALLAHEDALLARLEAGLTLIEGANVLGSCPARHGCLAFSVDKGSPYDWAKIADGRGVAVRSGHHCAQPYLRALGCDAAVRVSVAPYNTAGDIDRALAAFETASCLLKGGGCGGHALCRERHTR</sequence>
<organism evidence="7 8">
    <name type="scientific">Gordonibacter pamelaeae</name>
    <dbReference type="NCBI Taxonomy" id="471189"/>
    <lineage>
        <taxon>Bacteria</taxon>
        <taxon>Bacillati</taxon>
        <taxon>Actinomycetota</taxon>
        <taxon>Coriobacteriia</taxon>
        <taxon>Eggerthellales</taxon>
        <taxon>Eggerthellaceae</taxon>
        <taxon>Gordonibacter</taxon>
    </lineage>
</organism>
<reference evidence="7 8" key="1">
    <citation type="journal article" date="2018" name="Elife">
        <title>Discovery and characterization of a prevalent human gut bacterial enzyme sufficient for the inactivation of a family of plant toxins.</title>
        <authorList>
            <person name="Koppel N."/>
            <person name="Bisanz J.E."/>
            <person name="Pandelia M.E."/>
            <person name="Turnbaugh P.J."/>
            <person name="Balskus E.P."/>
        </authorList>
    </citation>
    <scope>NUCLEOTIDE SEQUENCE [LARGE SCALE GENOMIC DNA]</scope>
    <source>
        <strain evidence="7 8">3C</strain>
    </source>
</reference>
<dbReference type="GO" id="GO:0031071">
    <property type="term" value="F:cysteine desulfurase activity"/>
    <property type="evidence" value="ECO:0007669"/>
    <property type="project" value="UniProtKB-EC"/>
</dbReference>
<dbReference type="InterPro" id="IPR015422">
    <property type="entry name" value="PyrdxlP-dep_Trfase_small"/>
</dbReference>
<evidence type="ECO:0000313" key="7">
    <source>
        <dbReference type="EMBL" id="RDB66130.1"/>
    </source>
</evidence>
<accession>A0A369M3B8</accession>
<dbReference type="PANTHER" id="PTHR43586">
    <property type="entry name" value="CYSTEINE DESULFURASE"/>
    <property type="match status" value="1"/>
</dbReference>
<keyword evidence="8" id="KW-1185">Reference proteome</keyword>
<dbReference type="Pfam" id="PF00266">
    <property type="entry name" value="Aminotran_5"/>
    <property type="match status" value="1"/>
</dbReference>
<evidence type="ECO:0000256" key="1">
    <source>
        <dbReference type="ARBA" id="ARBA00001933"/>
    </source>
</evidence>
<gene>
    <name evidence="7" type="ORF">C1877_02695</name>
</gene>
<dbReference type="OrthoDB" id="9804366at2"/>
<evidence type="ECO:0000256" key="2">
    <source>
        <dbReference type="ARBA" id="ARBA00010447"/>
    </source>
</evidence>
<dbReference type="RefSeq" id="WP_114568307.1">
    <property type="nucleotide sequence ID" value="NZ_CABMMS010000002.1"/>
</dbReference>
<dbReference type="PANTHER" id="PTHR43586:SF8">
    <property type="entry name" value="CYSTEINE DESULFURASE 1, CHLOROPLASTIC"/>
    <property type="match status" value="1"/>
</dbReference>
<dbReference type="InterPro" id="IPR015421">
    <property type="entry name" value="PyrdxlP-dep_Trfase_major"/>
</dbReference>
<dbReference type="Proteomes" id="UP000254000">
    <property type="component" value="Unassembled WGS sequence"/>
</dbReference>
<dbReference type="SUPFAM" id="SSF53383">
    <property type="entry name" value="PLP-dependent transferases"/>
    <property type="match status" value="1"/>
</dbReference>
<name>A0A369M3B8_9ACTN</name>
<dbReference type="AlphaFoldDB" id="A0A369M3B8"/>
<dbReference type="GeneID" id="78358624"/>
<comment type="catalytic activity">
    <reaction evidence="4">
        <text>(sulfur carrier)-H + L-cysteine = (sulfur carrier)-SH + L-alanine</text>
        <dbReference type="Rhea" id="RHEA:43892"/>
        <dbReference type="Rhea" id="RHEA-COMP:14737"/>
        <dbReference type="Rhea" id="RHEA-COMP:14739"/>
        <dbReference type="ChEBI" id="CHEBI:29917"/>
        <dbReference type="ChEBI" id="CHEBI:35235"/>
        <dbReference type="ChEBI" id="CHEBI:57972"/>
        <dbReference type="ChEBI" id="CHEBI:64428"/>
        <dbReference type="EC" id="2.8.1.7"/>
    </reaction>
</comment>
<evidence type="ECO:0000259" key="6">
    <source>
        <dbReference type="Pfam" id="PF00266"/>
    </source>
</evidence>
<proteinExistence type="inferred from homology"/>
<evidence type="ECO:0000256" key="3">
    <source>
        <dbReference type="ARBA" id="ARBA00022898"/>
    </source>
</evidence>
<comment type="caution">
    <text evidence="7">The sequence shown here is derived from an EMBL/GenBank/DDBJ whole genome shotgun (WGS) entry which is preliminary data.</text>
</comment>
<protein>
    <submittedName>
        <fullName evidence="7">Cysteine desulfurase CsdA</fullName>
    </submittedName>
</protein>
<dbReference type="InterPro" id="IPR020578">
    <property type="entry name" value="Aminotrans_V_PyrdxlP_BS"/>
</dbReference>
<dbReference type="EMBL" id="PPTS01000002">
    <property type="protein sequence ID" value="RDB66130.1"/>
    <property type="molecule type" value="Genomic_DNA"/>
</dbReference>
<dbReference type="Gene3D" id="3.90.1150.10">
    <property type="entry name" value="Aspartate Aminotransferase, domain 1"/>
    <property type="match status" value="1"/>
</dbReference>
<dbReference type="InterPro" id="IPR000192">
    <property type="entry name" value="Aminotrans_V_dom"/>
</dbReference>
<dbReference type="PROSITE" id="PS00595">
    <property type="entry name" value="AA_TRANSFER_CLASS_5"/>
    <property type="match status" value="1"/>
</dbReference>
<keyword evidence="3" id="KW-0663">Pyridoxal phosphate</keyword>
<dbReference type="InterPro" id="IPR015424">
    <property type="entry name" value="PyrdxlP-dep_Trfase"/>
</dbReference>
<dbReference type="Gene3D" id="3.40.640.10">
    <property type="entry name" value="Type I PLP-dependent aspartate aminotransferase-like (Major domain)"/>
    <property type="match status" value="1"/>
</dbReference>
<feature type="domain" description="Aminotransferase class V" evidence="6">
    <location>
        <begin position="32"/>
        <end position="398"/>
    </location>
</feature>
<evidence type="ECO:0000256" key="5">
    <source>
        <dbReference type="RuleBase" id="RU004504"/>
    </source>
</evidence>
<evidence type="ECO:0000313" key="8">
    <source>
        <dbReference type="Proteomes" id="UP000254000"/>
    </source>
</evidence>